<evidence type="ECO:0000313" key="1">
    <source>
        <dbReference type="EMBL" id="GAA4237814.1"/>
    </source>
</evidence>
<protein>
    <submittedName>
        <fullName evidence="1">Uncharacterized protein</fullName>
    </submittedName>
</protein>
<gene>
    <name evidence="1" type="ORF">GCM10022254_51190</name>
</gene>
<sequence length="117" mass="13360">MNRLGGYKDIQVTRDDTTGWLRAPINKERILTDVLQSGPGLIFSSTSTSRLDRVRTSTGDLGHPQAADHVSQRWYRPGMKAERAKTKLDDYVTASRRYRAELTARDCHCRRRRGVGR</sequence>
<keyword evidence="2" id="KW-1185">Reference proteome</keyword>
<reference evidence="2" key="1">
    <citation type="journal article" date="2019" name="Int. J. Syst. Evol. Microbiol.">
        <title>The Global Catalogue of Microorganisms (GCM) 10K type strain sequencing project: providing services to taxonomists for standard genome sequencing and annotation.</title>
        <authorList>
            <consortium name="The Broad Institute Genomics Platform"/>
            <consortium name="The Broad Institute Genome Sequencing Center for Infectious Disease"/>
            <person name="Wu L."/>
            <person name="Ma J."/>
        </authorList>
    </citation>
    <scope>NUCLEOTIDE SEQUENCE [LARGE SCALE GENOMIC DNA]</scope>
    <source>
        <strain evidence="2">JCM 17440</strain>
    </source>
</reference>
<dbReference type="Proteomes" id="UP001501710">
    <property type="component" value="Unassembled WGS sequence"/>
</dbReference>
<comment type="caution">
    <text evidence="1">The sequence shown here is derived from an EMBL/GenBank/DDBJ whole genome shotgun (WGS) entry which is preliminary data.</text>
</comment>
<proteinExistence type="predicted"/>
<accession>A0ABP8CD99</accession>
<dbReference type="EMBL" id="BAABAS010000019">
    <property type="protein sequence ID" value="GAA4237814.1"/>
    <property type="molecule type" value="Genomic_DNA"/>
</dbReference>
<name>A0ABP8CD99_9ACTN</name>
<evidence type="ECO:0000313" key="2">
    <source>
        <dbReference type="Proteomes" id="UP001501710"/>
    </source>
</evidence>
<organism evidence="1 2">
    <name type="scientific">Actinomadura meridiana</name>
    <dbReference type="NCBI Taxonomy" id="559626"/>
    <lineage>
        <taxon>Bacteria</taxon>
        <taxon>Bacillati</taxon>
        <taxon>Actinomycetota</taxon>
        <taxon>Actinomycetes</taxon>
        <taxon>Streptosporangiales</taxon>
        <taxon>Thermomonosporaceae</taxon>
        <taxon>Actinomadura</taxon>
    </lineage>
</organism>